<dbReference type="InterPro" id="IPR000330">
    <property type="entry name" value="SNF2_N"/>
</dbReference>
<feature type="compositionally biased region" description="Polar residues" evidence="6">
    <location>
        <begin position="136"/>
        <end position="151"/>
    </location>
</feature>
<gene>
    <name evidence="9" type="ORF">N7482_007218</name>
</gene>
<dbReference type="GO" id="GO:0016787">
    <property type="term" value="F:hydrolase activity"/>
    <property type="evidence" value="ECO:0007669"/>
    <property type="project" value="UniProtKB-KW"/>
</dbReference>
<dbReference type="GO" id="GO:0006281">
    <property type="term" value="P:DNA repair"/>
    <property type="evidence" value="ECO:0007669"/>
    <property type="project" value="TreeGrafter"/>
</dbReference>
<dbReference type="Gene3D" id="3.40.50.10810">
    <property type="entry name" value="Tandem AAA-ATPase domain"/>
    <property type="match status" value="1"/>
</dbReference>
<dbReference type="RefSeq" id="XP_056541772.1">
    <property type="nucleotide sequence ID" value="XM_056689343.1"/>
</dbReference>
<dbReference type="InterPro" id="IPR038718">
    <property type="entry name" value="SNF2-like_sf"/>
</dbReference>
<dbReference type="AlphaFoldDB" id="A0A9W9HWC5"/>
<reference evidence="9" key="2">
    <citation type="journal article" date="2023" name="IMA Fungus">
        <title>Comparative genomic study of the Penicillium genus elucidates a diverse pangenome and 15 lateral gene transfer events.</title>
        <authorList>
            <person name="Petersen C."/>
            <person name="Sorensen T."/>
            <person name="Nielsen M.R."/>
            <person name="Sondergaard T.E."/>
            <person name="Sorensen J.L."/>
            <person name="Fitzpatrick D.A."/>
            <person name="Frisvad J.C."/>
            <person name="Nielsen K.L."/>
        </authorList>
    </citation>
    <scope>NUCLEOTIDE SEQUENCE</scope>
    <source>
        <strain evidence="9">IBT 26290</strain>
    </source>
</reference>
<keyword evidence="2" id="KW-0547">Nucleotide-binding</keyword>
<reference evidence="9" key="1">
    <citation type="submission" date="2022-11" db="EMBL/GenBank/DDBJ databases">
        <authorList>
            <person name="Petersen C."/>
        </authorList>
    </citation>
    <scope>NUCLEOTIDE SEQUENCE</scope>
    <source>
        <strain evidence="9">IBT 26290</strain>
    </source>
</reference>
<dbReference type="GO" id="GO:0008094">
    <property type="term" value="F:ATP-dependent activity, acting on DNA"/>
    <property type="evidence" value="ECO:0007669"/>
    <property type="project" value="TreeGrafter"/>
</dbReference>
<evidence type="ECO:0000256" key="2">
    <source>
        <dbReference type="ARBA" id="ARBA00022741"/>
    </source>
</evidence>
<dbReference type="SUPFAM" id="SSF52540">
    <property type="entry name" value="P-loop containing nucleoside triphosphate hydrolases"/>
    <property type="match status" value="2"/>
</dbReference>
<evidence type="ECO:0000259" key="7">
    <source>
        <dbReference type="PROSITE" id="PS51192"/>
    </source>
</evidence>
<sequence>MEDETRTTPDPTVDKELDVAAHLHMESLDAIELTAGHTLGFPWEGAPGTEFDCAMNIAANSIMDVPTIPTADLLEGVAADTEASPTFSIDSNTVGTANPDEVLEEDQVTVQEPYTGRPRQGKENLARAIDKIQLSLPRNPNESSEIRSVSSHGEDFRRELQDAEDDEVVPNNAGAGLQSKIHDSDDKAEQDDMDYEWQKEDYIAPEELSDRVFRVAEEQYKRLKNPSAEDTVLFAKARREEELRLRVLQSRIATTNNLSEEVEDRIFMEETNDSESFSSVQKPALATAPTESTQAQVTRKRKVLKPSQKEQIKSMEIGLQKMIGTNQYTTGLSKIQPGADQQKDPDKTSQRKSRKKTTRLSEGEILSLFSAGDVISAAQANESLPEIPTFTKKDKEKALTEIVASIPAADQAVARSDKRRILEATRKFDNKPSSKEDGTWKMKGLKCPGSWLDGKRERERSPTLPIGGLLCDVMGLGKTVTTLANILDGRCLDRSEERTPTLIIVPAGLVGHWAEQINKHCEQAIFGVVLEYHRNPRMSAQNDISSILFYNVVLVSYDEVRRSYPPPNPPTNLQSHEDIQEWWLEFYKESVGVLHQIRWHRIILDEGHVIKNRDSAVSTAVRALTGVHKWILSGTPLHNCVEELFPYFNFIGVPSSASFEQFEHAYCDRGERSRKRLVNILRSILHRKTHESRLFALPIVKLPPITQRNEFVELCEAEKVLYRKIEQVFIDKINDLSSPNRKASQWQCILTMFLKLRMFASHLLAAQDIVSYVLTEEVFTTLRPLSREGDTWDNPSSMITKMLLLVKSNHAVPTAQKVTTEDDIARIQPTGDCAKLTGKFRQFMEMLQGEGRWKEQLHRLVCPSCAQVPVQAVITSCYHLYCEECFHQLPDEGGRVGAGIKLCCVCDTVILEAADCGTFDKINPDRYESSVSPSSSFNSKRKPSGKSKQSKSQKRSKKALKRLQSSSMFHQPRRDSEHSSNDDSSDEDDTSEDWIPIIGPMTPSAKLLKVRELTKAWIESDEDVKIVLFTQFLDIIRLLQAMCSREGWGFTTISGKLSPTARDNNRAIFCEQKETKVMIVTLKTGGVGLDLSVANKCILVDLWWNEAIQDQACCRLFRIGQKREVECVRLVAKETIDEKMISLQEKKTREIQNVISLRILESRDTVRDILEFFGEVTQVEGGGFRLTRTSGE</sequence>
<evidence type="ECO:0000259" key="8">
    <source>
        <dbReference type="PROSITE" id="PS51194"/>
    </source>
</evidence>
<dbReference type="Pfam" id="PF00176">
    <property type="entry name" value="SNF2-rel_dom"/>
    <property type="match status" value="1"/>
</dbReference>
<feature type="compositionally biased region" description="Low complexity" evidence="6">
    <location>
        <begin position="929"/>
        <end position="938"/>
    </location>
</feature>
<dbReference type="PROSITE" id="PS51192">
    <property type="entry name" value="HELICASE_ATP_BIND_1"/>
    <property type="match status" value="1"/>
</dbReference>
<dbReference type="InterPro" id="IPR027417">
    <property type="entry name" value="P-loop_NTPase"/>
</dbReference>
<dbReference type="OrthoDB" id="1699231at2759"/>
<dbReference type="Proteomes" id="UP001149163">
    <property type="component" value="Unassembled WGS sequence"/>
</dbReference>
<dbReference type="PANTHER" id="PTHR45626">
    <property type="entry name" value="TRANSCRIPTION TERMINATION FACTOR 2-RELATED"/>
    <property type="match status" value="1"/>
</dbReference>
<feature type="compositionally biased region" description="Basic and acidic residues" evidence="6">
    <location>
        <begin position="972"/>
        <end position="981"/>
    </location>
</feature>
<evidence type="ECO:0000256" key="5">
    <source>
        <dbReference type="ARBA" id="ARBA00022840"/>
    </source>
</evidence>
<keyword evidence="4 9" id="KW-0347">Helicase</keyword>
<feature type="domain" description="Helicase ATP-binding" evidence="7">
    <location>
        <begin position="459"/>
        <end position="654"/>
    </location>
</feature>
<dbReference type="SUPFAM" id="SSF57850">
    <property type="entry name" value="RING/U-box"/>
    <property type="match status" value="1"/>
</dbReference>
<feature type="domain" description="Helicase C-terminal" evidence="8">
    <location>
        <begin position="1012"/>
        <end position="1170"/>
    </location>
</feature>
<dbReference type="GO" id="GO:0004386">
    <property type="term" value="F:helicase activity"/>
    <property type="evidence" value="ECO:0007669"/>
    <property type="project" value="UniProtKB-KW"/>
</dbReference>
<dbReference type="InterPro" id="IPR049730">
    <property type="entry name" value="SNF2/RAD54-like_C"/>
</dbReference>
<feature type="compositionally biased region" description="Basic residues" evidence="6">
    <location>
        <begin position="939"/>
        <end position="961"/>
    </location>
</feature>
<feature type="compositionally biased region" description="Acidic residues" evidence="6">
    <location>
        <begin position="983"/>
        <end position="992"/>
    </location>
</feature>
<dbReference type="PROSITE" id="PS51194">
    <property type="entry name" value="HELICASE_CTER"/>
    <property type="match status" value="1"/>
</dbReference>
<dbReference type="Gene3D" id="3.30.40.10">
    <property type="entry name" value="Zinc/RING finger domain, C3HC4 (zinc finger)"/>
    <property type="match status" value="1"/>
</dbReference>
<protein>
    <submittedName>
        <fullName evidence="9">DNA repair helicase rad5-16</fullName>
    </submittedName>
</protein>
<evidence type="ECO:0000256" key="1">
    <source>
        <dbReference type="ARBA" id="ARBA00007025"/>
    </source>
</evidence>
<dbReference type="EMBL" id="JAPQKN010000004">
    <property type="protein sequence ID" value="KAJ5160214.1"/>
    <property type="molecule type" value="Genomic_DNA"/>
</dbReference>
<dbReference type="InterPro" id="IPR014001">
    <property type="entry name" value="Helicase_ATP-bd"/>
</dbReference>
<accession>A0A9W9HWC5</accession>
<feature type="region of interest" description="Disordered" evidence="6">
    <location>
        <begin position="135"/>
        <end position="191"/>
    </location>
</feature>
<dbReference type="InterPro" id="IPR001650">
    <property type="entry name" value="Helicase_C-like"/>
</dbReference>
<feature type="region of interest" description="Disordered" evidence="6">
    <location>
        <begin position="273"/>
        <end position="309"/>
    </location>
</feature>
<dbReference type="CDD" id="cd16449">
    <property type="entry name" value="RING-HC"/>
    <property type="match status" value="1"/>
</dbReference>
<dbReference type="Pfam" id="PF00271">
    <property type="entry name" value="Helicase_C"/>
    <property type="match status" value="1"/>
</dbReference>
<keyword evidence="5" id="KW-0067">ATP-binding</keyword>
<dbReference type="InterPro" id="IPR050628">
    <property type="entry name" value="SNF2_RAD54_helicase_TF"/>
</dbReference>
<feature type="region of interest" description="Disordered" evidence="6">
    <location>
        <begin position="331"/>
        <end position="359"/>
    </location>
</feature>
<comment type="caution">
    <text evidence="9">The sequence shown here is derived from an EMBL/GenBank/DDBJ whole genome shotgun (WGS) entry which is preliminary data.</text>
</comment>
<dbReference type="Gene3D" id="3.40.50.300">
    <property type="entry name" value="P-loop containing nucleotide triphosphate hydrolases"/>
    <property type="match status" value="1"/>
</dbReference>
<evidence type="ECO:0000313" key="9">
    <source>
        <dbReference type="EMBL" id="KAJ5160214.1"/>
    </source>
</evidence>
<comment type="similarity">
    <text evidence="1">Belongs to the SNF2/RAD54 helicase family.</text>
</comment>
<evidence type="ECO:0000313" key="10">
    <source>
        <dbReference type="Proteomes" id="UP001149163"/>
    </source>
</evidence>
<dbReference type="GeneID" id="81428519"/>
<feature type="region of interest" description="Disordered" evidence="6">
    <location>
        <begin position="927"/>
        <end position="997"/>
    </location>
</feature>
<dbReference type="GO" id="GO:0005634">
    <property type="term" value="C:nucleus"/>
    <property type="evidence" value="ECO:0007669"/>
    <property type="project" value="TreeGrafter"/>
</dbReference>
<dbReference type="PANTHER" id="PTHR45626:SF17">
    <property type="entry name" value="HELICASE-LIKE TRANSCRIPTION FACTOR"/>
    <property type="match status" value="1"/>
</dbReference>
<dbReference type="SMART" id="SM00487">
    <property type="entry name" value="DEXDc"/>
    <property type="match status" value="1"/>
</dbReference>
<name>A0A9W9HWC5_9EURO</name>
<dbReference type="InterPro" id="IPR013083">
    <property type="entry name" value="Znf_RING/FYVE/PHD"/>
</dbReference>
<organism evidence="9 10">
    <name type="scientific">Penicillium canariense</name>
    <dbReference type="NCBI Taxonomy" id="189055"/>
    <lineage>
        <taxon>Eukaryota</taxon>
        <taxon>Fungi</taxon>
        <taxon>Dikarya</taxon>
        <taxon>Ascomycota</taxon>
        <taxon>Pezizomycotina</taxon>
        <taxon>Eurotiomycetes</taxon>
        <taxon>Eurotiomycetidae</taxon>
        <taxon>Eurotiales</taxon>
        <taxon>Aspergillaceae</taxon>
        <taxon>Penicillium</taxon>
    </lineage>
</organism>
<evidence type="ECO:0000256" key="3">
    <source>
        <dbReference type="ARBA" id="ARBA00022801"/>
    </source>
</evidence>
<keyword evidence="10" id="KW-1185">Reference proteome</keyword>
<dbReference type="GO" id="GO:0005524">
    <property type="term" value="F:ATP binding"/>
    <property type="evidence" value="ECO:0007669"/>
    <property type="project" value="UniProtKB-KW"/>
</dbReference>
<keyword evidence="3" id="KW-0378">Hydrolase</keyword>
<dbReference type="CDD" id="cd18793">
    <property type="entry name" value="SF2_C_SNF"/>
    <property type="match status" value="1"/>
</dbReference>
<dbReference type="CDD" id="cd18008">
    <property type="entry name" value="DEXDc_SHPRH-like"/>
    <property type="match status" value="1"/>
</dbReference>
<feature type="compositionally biased region" description="Basic and acidic residues" evidence="6">
    <location>
        <begin position="152"/>
        <end position="161"/>
    </location>
</feature>
<proteinExistence type="inferred from homology"/>
<evidence type="ECO:0000256" key="6">
    <source>
        <dbReference type="SAM" id="MobiDB-lite"/>
    </source>
</evidence>
<dbReference type="SMART" id="SM00490">
    <property type="entry name" value="HELICc"/>
    <property type="match status" value="1"/>
</dbReference>
<evidence type="ECO:0000256" key="4">
    <source>
        <dbReference type="ARBA" id="ARBA00022806"/>
    </source>
</evidence>